<evidence type="ECO:0000313" key="2">
    <source>
        <dbReference type="Proteomes" id="UP000095280"/>
    </source>
</evidence>
<protein>
    <submittedName>
        <fullName evidence="3">Uncharacterized protein</fullName>
    </submittedName>
</protein>
<name>A0A1I8HWT1_9PLAT</name>
<dbReference type="Proteomes" id="UP000095280">
    <property type="component" value="Unplaced"/>
</dbReference>
<evidence type="ECO:0000313" key="3">
    <source>
        <dbReference type="WBParaSite" id="maker-uti_cns_0008218-snap-gene-0.9-mRNA-1"/>
    </source>
</evidence>
<organism evidence="2 3">
    <name type="scientific">Macrostomum lignano</name>
    <dbReference type="NCBI Taxonomy" id="282301"/>
    <lineage>
        <taxon>Eukaryota</taxon>
        <taxon>Metazoa</taxon>
        <taxon>Spiralia</taxon>
        <taxon>Lophotrochozoa</taxon>
        <taxon>Platyhelminthes</taxon>
        <taxon>Rhabditophora</taxon>
        <taxon>Macrostomorpha</taxon>
        <taxon>Macrostomida</taxon>
        <taxon>Macrostomidae</taxon>
        <taxon>Macrostomum</taxon>
    </lineage>
</organism>
<dbReference type="AlphaFoldDB" id="A0A1I8HWT1"/>
<feature type="chain" id="PRO_5009320499" evidence="1">
    <location>
        <begin position="32"/>
        <end position="57"/>
    </location>
</feature>
<feature type="signal peptide" evidence="1">
    <location>
        <begin position="1"/>
        <end position="31"/>
    </location>
</feature>
<keyword evidence="2" id="KW-1185">Reference proteome</keyword>
<sequence>MLEVKLTDRNYWLMPLLCVLLASAAIAGTCCCNFCPRCSGLASCLKRGNLRHPDRQG</sequence>
<accession>A0A1I8HWT1</accession>
<reference evidence="3" key="1">
    <citation type="submission" date="2016-11" db="UniProtKB">
        <authorList>
            <consortium name="WormBaseParasite"/>
        </authorList>
    </citation>
    <scope>IDENTIFICATION</scope>
</reference>
<dbReference type="WBParaSite" id="maker-uti_cns_0008218-snap-gene-0.9-mRNA-1">
    <property type="protein sequence ID" value="maker-uti_cns_0008218-snap-gene-0.9-mRNA-1"/>
    <property type="gene ID" value="maker-uti_cns_0008218-snap-gene-0.9"/>
</dbReference>
<keyword evidence="1" id="KW-0732">Signal</keyword>
<evidence type="ECO:0000256" key="1">
    <source>
        <dbReference type="SAM" id="SignalP"/>
    </source>
</evidence>
<proteinExistence type="predicted"/>